<proteinExistence type="predicted"/>
<gene>
    <name evidence="1" type="ORF">P879_06248</name>
</gene>
<accession>A0A8T0DK01</accession>
<evidence type="ECO:0000313" key="2">
    <source>
        <dbReference type="Proteomes" id="UP000699462"/>
    </source>
</evidence>
<reference evidence="1 2" key="1">
    <citation type="submission" date="2019-07" db="EMBL/GenBank/DDBJ databases">
        <title>Annotation for the trematode Paragonimus westermani.</title>
        <authorList>
            <person name="Choi Y.-J."/>
        </authorList>
    </citation>
    <scope>NUCLEOTIDE SEQUENCE [LARGE SCALE GENOMIC DNA]</scope>
    <source>
        <strain evidence="1">180907_Pwestermani</strain>
    </source>
</reference>
<name>A0A8T0DK01_9TREM</name>
<dbReference type="AlphaFoldDB" id="A0A8T0DK01"/>
<comment type="caution">
    <text evidence="1">The sequence shown here is derived from an EMBL/GenBank/DDBJ whole genome shotgun (WGS) entry which is preliminary data.</text>
</comment>
<organism evidence="1 2">
    <name type="scientific">Paragonimus westermani</name>
    <dbReference type="NCBI Taxonomy" id="34504"/>
    <lineage>
        <taxon>Eukaryota</taxon>
        <taxon>Metazoa</taxon>
        <taxon>Spiralia</taxon>
        <taxon>Lophotrochozoa</taxon>
        <taxon>Platyhelminthes</taxon>
        <taxon>Trematoda</taxon>
        <taxon>Digenea</taxon>
        <taxon>Plagiorchiida</taxon>
        <taxon>Troglotremata</taxon>
        <taxon>Troglotrematidae</taxon>
        <taxon>Paragonimus</taxon>
    </lineage>
</organism>
<sequence>MYNKPDKPRGLCSTLNPRIAAAAESRPSTSSLNCELKLDDMLLLKPDKTEDKCGGAVLETSLILPIGDFSTSELNFPAISHMGFENSVAARFSCLTETLGSIEYVSSSPRWLHGHTPSSLDCGLASEDQLADDLEAFASLRLSKHAVTLFDYTCSTKLVSYATIHCRIYRKIDAGTAFLPGGLSSGQI</sequence>
<dbReference type="Proteomes" id="UP000699462">
    <property type="component" value="Unassembled WGS sequence"/>
</dbReference>
<dbReference type="OrthoDB" id="6264301at2759"/>
<keyword evidence="2" id="KW-1185">Reference proteome</keyword>
<evidence type="ECO:0000313" key="1">
    <source>
        <dbReference type="EMBL" id="KAF8568205.1"/>
    </source>
</evidence>
<protein>
    <submittedName>
        <fullName evidence="1">Uncharacterized protein</fullName>
    </submittedName>
</protein>
<dbReference type="EMBL" id="JTDF01003020">
    <property type="protein sequence ID" value="KAF8568205.1"/>
    <property type="molecule type" value="Genomic_DNA"/>
</dbReference>